<gene>
    <name evidence="1" type="ORF">BK648_20660</name>
</gene>
<dbReference type="Pfam" id="PF06042">
    <property type="entry name" value="NTP_transf_6"/>
    <property type="match status" value="1"/>
</dbReference>
<dbReference type="RefSeq" id="WP_123717656.1">
    <property type="nucleotide sequence ID" value="NZ_MOAY01000074.1"/>
</dbReference>
<name>A0A423ETF5_9PSED</name>
<protein>
    <recommendedName>
        <fullName evidence="3">Nucleotidyltransferase family protein</fullName>
    </recommendedName>
</protein>
<dbReference type="PANTHER" id="PTHR39166">
    <property type="entry name" value="BLL1166 PROTEIN"/>
    <property type="match status" value="1"/>
</dbReference>
<organism evidence="1 2">
    <name type="scientific">Pseudomonas poae</name>
    <dbReference type="NCBI Taxonomy" id="200451"/>
    <lineage>
        <taxon>Bacteria</taxon>
        <taxon>Pseudomonadati</taxon>
        <taxon>Pseudomonadota</taxon>
        <taxon>Gammaproteobacteria</taxon>
        <taxon>Pseudomonadales</taxon>
        <taxon>Pseudomonadaceae</taxon>
        <taxon>Pseudomonas</taxon>
    </lineage>
</organism>
<accession>A0A423ETF5</accession>
<evidence type="ECO:0000313" key="2">
    <source>
        <dbReference type="Proteomes" id="UP000284656"/>
    </source>
</evidence>
<dbReference type="Proteomes" id="UP000284656">
    <property type="component" value="Unassembled WGS sequence"/>
</dbReference>
<sequence>MTLTAETLLDLAMANPINAEIAARLPDLGVDQCFLTAGCLFQAVWNHQSNLPADQGVKDYDVFYFDTDLSYEAEDRVIRSAEVLFRDLGVNVEVKNQARVHLWYGQRFGRPYPQLHTAKQGIDRYLVAGTCIGLEIATGEVYAPYGLEDVEQGVLRINPVHPERELFARKAGSYQARWPWLRIVEPA</sequence>
<proteinExistence type="predicted"/>
<reference evidence="1 2" key="1">
    <citation type="submission" date="2016-10" db="EMBL/GenBank/DDBJ databases">
        <title>Comparative genome analysis of multiple Pseudomonas spp. focuses on biocontrol and plant growth promoting traits.</title>
        <authorList>
            <person name="Tao X.-Y."/>
            <person name="Taylor C.G."/>
        </authorList>
    </citation>
    <scope>NUCLEOTIDE SEQUENCE [LARGE SCALE GENOMIC DNA]</scope>
    <source>
        <strain evidence="1 2">29G9</strain>
    </source>
</reference>
<dbReference type="AlphaFoldDB" id="A0A423ETF5"/>
<evidence type="ECO:0000313" key="1">
    <source>
        <dbReference type="EMBL" id="ROM39358.1"/>
    </source>
</evidence>
<dbReference type="PANTHER" id="PTHR39166:SF1">
    <property type="entry name" value="BLL1166 PROTEIN"/>
    <property type="match status" value="1"/>
</dbReference>
<dbReference type="EMBL" id="MOAY01000074">
    <property type="protein sequence ID" value="ROM39358.1"/>
    <property type="molecule type" value="Genomic_DNA"/>
</dbReference>
<evidence type="ECO:0008006" key="3">
    <source>
        <dbReference type="Google" id="ProtNLM"/>
    </source>
</evidence>
<comment type="caution">
    <text evidence="1">The sequence shown here is derived from an EMBL/GenBank/DDBJ whole genome shotgun (WGS) entry which is preliminary data.</text>
</comment>
<dbReference type="InterPro" id="IPR009267">
    <property type="entry name" value="NTP_transf_6"/>
</dbReference>